<organism evidence="1 2">
    <name type="scientific">Pseudomonas syringae pv. spinaceae</name>
    <dbReference type="NCBI Taxonomy" id="264459"/>
    <lineage>
        <taxon>Bacteria</taxon>
        <taxon>Pseudomonadati</taxon>
        <taxon>Pseudomonadota</taxon>
        <taxon>Gammaproteobacteria</taxon>
        <taxon>Pseudomonadales</taxon>
        <taxon>Pseudomonadaceae</taxon>
        <taxon>Pseudomonas</taxon>
        <taxon>Pseudomonas syringae</taxon>
    </lineage>
</organism>
<name>A0A0Q0BDA8_PSESX</name>
<sequence length="32" mass="3508">MAAELERAGKFERARIHLMRAKLLEPAAVSAA</sequence>
<evidence type="ECO:0000313" key="1">
    <source>
        <dbReference type="EMBL" id="KPY90138.1"/>
    </source>
</evidence>
<dbReference type="PATRIC" id="fig|264459.3.peg.2738"/>
<dbReference type="Proteomes" id="UP000050384">
    <property type="component" value="Unassembled WGS sequence"/>
</dbReference>
<gene>
    <name evidence="1" type="ORF">ALO94_01486</name>
</gene>
<comment type="caution">
    <text evidence="1">The sequence shown here is derived from an EMBL/GenBank/DDBJ whole genome shotgun (WGS) entry which is preliminary data.</text>
</comment>
<proteinExistence type="predicted"/>
<protein>
    <submittedName>
        <fullName evidence="1">Uncharacterized protein</fullName>
    </submittedName>
</protein>
<dbReference type="AlphaFoldDB" id="A0A0Q0BDA8"/>
<evidence type="ECO:0000313" key="2">
    <source>
        <dbReference type="Proteomes" id="UP000050384"/>
    </source>
</evidence>
<dbReference type="EMBL" id="LJRI01000785">
    <property type="protein sequence ID" value="KPY90138.1"/>
    <property type="molecule type" value="Genomic_DNA"/>
</dbReference>
<reference evidence="1 2" key="1">
    <citation type="submission" date="2015-09" db="EMBL/GenBank/DDBJ databases">
        <title>Genome announcement of multiple Pseudomonas syringae strains.</title>
        <authorList>
            <person name="Thakur S."/>
            <person name="Wang P.W."/>
            <person name="Gong Y."/>
            <person name="Weir B.S."/>
            <person name="Guttman D.S."/>
        </authorList>
    </citation>
    <scope>NUCLEOTIDE SEQUENCE [LARGE SCALE GENOMIC DNA]</scope>
    <source>
        <strain evidence="1 2">ICMP16929</strain>
    </source>
</reference>
<accession>A0A0Q0BDA8</accession>